<accession>A0AA36D4C7</accession>
<comment type="subcellular location">
    <subcellularLocation>
        <location evidence="1">Secreted</location>
    </subcellularLocation>
</comment>
<dbReference type="Proteomes" id="UP001177023">
    <property type="component" value="Unassembled WGS sequence"/>
</dbReference>
<dbReference type="InterPro" id="IPR001534">
    <property type="entry name" value="Transthyretin-like"/>
</dbReference>
<evidence type="ECO:0000256" key="4">
    <source>
        <dbReference type="ARBA" id="ARBA00022729"/>
    </source>
</evidence>
<dbReference type="Pfam" id="PF01060">
    <property type="entry name" value="TTR-52"/>
    <property type="match status" value="1"/>
</dbReference>
<dbReference type="GO" id="GO:0009986">
    <property type="term" value="C:cell surface"/>
    <property type="evidence" value="ECO:0007669"/>
    <property type="project" value="InterPro"/>
</dbReference>
<dbReference type="InterPro" id="IPR038479">
    <property type="entry name" value="Transthyretin-like_sf"/>
</dbReference>
<feature type="chain" id="PRO_5041463828" evidence="5">
    <location>
        <begin position="19"/>
        <end position="150"/>
    </location>
</feature>
<dbReference type="PANTHER" id="PTHR21700">
    <property type="entry name" value="TRANSTHYRETIN-LIKE FAMILY PROTEIN-RELATED"/>
    <property type="match status" value="1"/>
</dbReference>
<evidence type="ECO:0000256" key="3">
    <source>
        <dbReference type="ARBA" id="ARBA00022525"/>
    </source>
</evidence>
<dbReference type="PANTHER" id="PTHR21700:SF12">
    <property type="entry name" value="TRANSTHYRETIN-LIKE FAMILY PROTEIN"/>
    <property type="match status" value="1"/>
</dbReference>
<comment type="caution">
    <text evidence="6">The sequence shown here is derived from an EMBL/GenBank/DDBJ whole genome shotgun (WGS) entry which is preliminary data.</text>
</comment>
<gene>
    <name evidence="6" type="ORF">MSPICULIGERA_LOCUS17821</name>
</gene>
<feature type="signal peptide" evidence="5">
    <location>
        <begin position="1"/>
        <end position="18"/>
    </location>
</feature>
<dbReference type="AlphaFoldDB" id="A0AA36D4C7"/>
<evidence type="ECO:0000256" key="2">
    <source>
        <dbReference type="ARBA" id="ARBA00010112"/>
    </source>
</evidence>
<evidence type="ECO:0000256" key="1">
    <source>
        <dbReference type="ARBA" id="ARBA00004613"/>
    </source>
</evidence>
<name>A0AA36D4C7_9BILA</name>
<keyword evidence="3" id="KW-0964">Secreted</keyword>
<reference evidence="6" key="1">
    <citation type="submission" date="2023-06" db="EMBL/GenBank/DDBJ databases">
        <authorList>
            <person name="Delattre M."/>
        </authorList>
    </citation>
    <scope>NUCLEOTIDE SEQUENCE</scope>
    <source>
        <strain evidence="6">AF72</strain>
    </source>
</reference>
<dbReference type="GO" id="GO:0005576">
    <property type="term" value="C:extracellular region"/>
    <property type="evidence" value="ECO:0007669"/>
    <property type="project" value="UniProtKB-SubCell"/>
</dbReference>
<proteinExistence type="inferred from homology"/>
<evidence type="ECO:0000313" key="7">
    <source>
        <dbReference type="Proteomes" id="UP001177023"/>
    </source>
</evidence>
<comment type="similarity">
    <text evidence="2">Belongs to the nematode transthyretin-like family.</text>
</comment>
<sequence length="150" mass="16912">MARFSIFGLLALAGAASAAHECVWVTGKVICEHDPSKELNVEVRVYDRDSTFFLTKFIDPDDMMGVTFTSESGLFQLDGCGDDFDWLPGLKNRPEPYVQIRHYCNSAEGETITLPEFTTFVPDTFEIGEIRLDSPAMRAKLRKDRVEIPK</sequence>
<organism evidence="6 7">
    <name type="scientific">Mesorhabditis spiculigera</name>
    <dbReference type="NCBI Taxonomy" id="96644"/>
    <lineage>
        <taxon>Eukaryota</taxon>
        <taxon>Metazoa</taxon>
        <taxon>Ecdysozoa</taxon>
        <taxon>Nematoda</taxon>
        <taxon>Chromadorea</taxon>
        <taxon>Rhabditida</taxon>
        <taxon>Rhabditina</taxon>
        <taxon>Rhabditomorpha</taxon>
        <taxon>Rhabditoidea</taxon>
        <taxon>Rhabditidae</taxon>
        <taxon>Mesorhabditinae</taxon>
        <taxon>Mesorhabditis</taxon>
    </lineage>
</organism>
<keyword evidence="4 5" id="KW-0732">Signal</keyword>
<evidence type="ECO:0000256" key="5">
    <source>
        <dbReference type="SAM" id="SignalP"/>
    </source>
</evidence>
<dbReference type="EMBL" id="CATQJA010002657">
    <property type="protein sequence ID" value="CAJ0579609.1"/>
    <property type="molecule type" value="Genomic_DNA"/>
</dbReference>
<protein>
    <submittedName>
        <fullName evidence="6">Uncharacterized protein</fullName>
    </submittedName>
</protein>
<evidence type="ECO:0000313" key="6">
    <source>
        <dbReference type="EMBL" id="CAJ0579609.1"/>
    </source>
</evidence>
<dbReference type="Gene3D" id="2.60.40.3330">
    <property type="match status" value="1"/>
</dbReference>
<keyword evidence="7" id="KW-1185">Reference proteome</keyword>
<feature type="non-terminal residue" evidence="6">
    <location>
        <position position="1"/>
    </location>
</feature>